<proteinExistence type="predicted"/>
<reference evidence="1 2" key="1">
    <citation type="submission" date="2021-01" db="EMBL/GenBank/DDBJ databases">
        <title>Genomic Encyclopedia of Type Strains, Phase IV (KMG-IV): sequencing the most valuable type-strain genomes for metagenomic binning, comparative biology and taxonomic classification.</title>
        <authorList>
            <person name="Goeker M."/>
        </authorList>
    </citation>
    <scope>NUCLEOTIDE SEQUENCE [LARGE SCALE GENOMIC DNA]</scope>
    <source>
        <strain evidence="1 2">DSM 103394</strain>
    </source>
</reference>
<keyword evidence="2" id="KW-1185">Reference proteome</keyword>
<accession>A0ABS4CZH1</accession>
<evidence type="ECO:0000313" key="1">
    <source>
        <dbReference type="EMBL" id="MBP1082791.1"/>
    </source>
</evidence>
<organism evidence="1 2">
    <name type="scientific">Bacillus capparidis</name>
    <dbReference type="NCBI Taxonomy" id="1840411"/>
    <lineage>
        <taxon>Bacteria</taxon>
        <taxon>Bacillati</taxon>
        <taxon>Bacillota</taxon>
        <taxon>Bacilli</taxon>
        <taxon>Bacillales</taxon>
        <taxon>Bacillaceae</taxon>
        <taxon>Bacillus</taxon>
    </lineage>
</organism>
<protein>
    <submittedName>
        <fullName evidence="1">Uncharacterized protein</fullName>
    </submittedName>
</protein>
<sequence>MYEGVDQGSAIKPWNHAITHVFRTINPVNRGINFSVIAIILQKFLAT</sequence>
<evidence type="ECO:0000313" key="2">
    <source>
        <dbReference type="Proteomes" id="UP000674416"/>
    </source>
</evidence>
<comment type="caution">
    <text evidence="1">The sequence shown here is derived from an EMBL/GenBank/DDBJ whole genome shotgun (WGS) entry which is preliminary data.</text>
</comment>
<gene>
    <name evidence="1" type="ORF">JOC74_003301</name>
</gene>
<name>A0ABS4CZH1_9BACI</name>
<dbReference type="EMBL" id="JAFDST010000004">
    <property type="protein sequence ID" value="MBP1082791.1"/>
    <property type="molecule type" value="Genomic_DNA"/>
</dbReference>
<dbReference type="Proteomes" id="UP000674416">
    <property type="component" value="Unassembled WGS sequence"/>
</dbReference>